<sequence>MPTHHTIDPIASATERLDVAALQHLRDLHTRSAGEHLIRAVTDASGDTSLAGTPIHVDEVMAAVRHAEQAARADAELRRLDAAYRRLLAAIYANSTVRRPATSIVDVTL</sequence>
<dbReference type="EMBL" id="JAGFOA010000003">
    <property type="protein sequence ID" value="MBO3663698.1"/>
    <property type="molecule type" value="Genomic_DNA"/>
</dbReference>
<keyword evidence="2" id="KW-1185">Reference proteome</keyword>
<dbReference type="AlphaFoldDB" id="A0A939QRF9"/>
<name>A0A939QRF9_9MICO</name>
<dbReference type="RefSeq" id="WP_208503046.1">
    <property type="nucleotide sequence ID" value="NZ_JAGFOA010000003.1"/>
</dbReference>
<organism evidence="1 2">
    <name type="scientific">Microbacterium stercoris</name>
    <dbReference type="NCBI Taxonomy" id="2820289"/>
    <lineage>
        <taxon>Bacteria</taxon>
        <taxon>Bacillati</taxon>
        <taxon>Actinomycetota</taxon>
        <taxon>Actinomycetes</taxon>
        <taxon>Micrococcales</taxon>
        <taxon>Microbacteriaceae</taxon>
        <taxon>Microbacterium</taxon>
    </lineage>
</organism>
<comment type="caution">
    <text evidence="1">The sequence shown here is derived from an EMBL/GenBank/DDBJ whole genome shotgun (WGS) entry which is preliminary data.</text>
</comment>
<protein>
    <submittedName>
        <fullName evidence="1">Uncharacterized protein</fullName>
    </submittedName>
</protein>
<reference evidence="1" key="1">
    <citation type="submission" date="2021-03" db="EMBL/GenBank/DDBJ databases">
        <title>Microbacterium sp. nov., a novel actinobacterium isolated from cow dung.</title>
        <authorList>
            <person name="Zhang L."/>
        </authorList>
    </citation>
    <scope>NUCLEOTIDE SEQUENCE</scope>
    <source>
        <strain evidence="1">NEAU-LLB</strain>
    </source>
</reference>
<gene>
    <name evidence="1" type="ORF">J5V96_09240</name>
</gene>
<evidence type="ECO:0000313" key="2">
    <source>
        <dbReference type="Proteomes" id="UP000680132"/>
    </source>
</evidence>
<evidence type="ECO:0000313" key="1">
    <source>
        <dbReference type="EMBL" id="MBO3663698.1"/>
    </source>
</evidence>
<accession>A0A939QRF9</accession>
<dbReference type="Proteomes" id="UP000680132">
    <property type="component" value="Unassembled WGS sequence"/>
</dbReference>
<proteinExistence type="predicted"/>